<dbReference type="Proteomes" id="UP001500618">
    <property type="component" value="Unassembled WGS sequence"/>
</dbReference>
<keyword evidence="1" id="KW-1133">Transmembrane helix</keyword>
<keyword evidence="3" id="KW-1185">Reference proteome</keyword>
<evidence type="ECO:0008006" key="4">
    <source>
        <dbReference type="Google" id="ProtNLM"/>
    </source>
</evidence>
<reference evidence="3" key="1">
    <citation type="journal article" date="2019" name="Int. J. Syst. Evol. Microbiol.">
        <title>The Global Catalogue of Microorganisms (GCM) 10K type strain sequencing project: providing services to taxonomists for standard genome sequencing and annotation.</title>
        <authorList>
            <consortium name="The Broad Institute Genomics Platform"/>
            <consortium name="The Broad Institute Genome Sequencing Center for Infectious Disease"/>
            <person name="Wu L."/>
            <person name="Ma J."/>
        </authorList>
    </citation>
    <scope>NUCLEOTIDE SEQUENCE [LARGE SCALE GENOMIC DNA]</scope>
    <source>
        <strain evidence="3">JCM 14718</strain>
    </source>
</reference>
<evidence type="ECO:0000313" key="3">
    <source>
        <dbReference type="Proteomes" id="UP001500618"/>
    </source>
</evidence>
<proteinExistence type="predicted"/>
<accession>A0ABP4V2J3</accession>
<evidence type="ECO:0000313" key="2">
    <source>
        <dbReference type="EMBL" id="GAA1714352.1"/>
    </source>
</evidence>
<dbReference type="EMBL" id="BAAANY010000038">
    <property type="protein sequence ID" value="GAA1714352.1"/>
    <property type="molecule type" value="Genomic_DNA"/>
</dbReference>
<evidence type="ECO:0000256" key="1">
    <source>
        <dbReference type="SAM" id="Phobius"/>
    </source>
</evidence>
<gene>
    <name evidence="2" type="ORF">GCM10009765_74210</name>
</gene>
<keyword evidence="1" id="KW-0812">Transmembrane</keyword>
<feature type="transmembrane region" description="Helical" evidence="1">
    <location>
        <begin position="98"/>
        <end position="119"/>
    </location>
</feature>
<name>A0ABP4V2J3_9ACTN</name>
<protein>
    <recommendedName>
        <fullName evidence="4">Potassium channel domain-containing protein</fullName>
    </recommendedName>
</protein>
<sequence length="132" mass="14148">MTYRDPVPQQPVVEQTEVVDDGYGKIRAVRAMCTVISAICTLFAVVLAIHILLVLGSANGGNGFAQFIASWSGAITLGLSDLFTPGDAKMQVLLNQGLAAILWLIIGAALTAIIGRLALPVQARRIRYRRTI</sequence>
<keyword evidence="1" id="KW-0472">Membrane</keyword>
<feature type="transmembrane region" description="Helical" evidence="1">
    <location>
        <begin position="28"/>
        <end position="55"/>
    </location>
</feature>
<comment type="caution">
    <text evidence="2">The sequence shown here is derived from an EMBL/GenBank/DDBJ whole genome shotgun (WGS) entry which is preliminary data.</text>
</comment>
<organism evidence="2 3">
    <name type="scientific">Fodinicola feengrottensis</name>
    <dbReference type="NCBI Taxonomy" id="435914"/>
    <lineage>
        <taxon>Bacteria</taxon>
        <taxon>Bacillati</taxon>
        <taxon>Actinomycetota</taxon>
        <taxon>Actinomycetes</taxon>
        <taxon>Mycobacteriales</taxon>
        <taxon>Fodinicola</taxon>
    </lineage>
</organism>
<dbReference type="RefSeq" id="WP_344314767.1">
    <property type="nucleotide sequence ID" value="NZ_BAAANY010000038.1"/>
</dbReference>